<dbReference type="InterPro" id="IPR050251">
    <property type="entry name" value="HpcH-HpaI_aldolase"/>
</dbReference>
<evidence type="ECO:0000256" key="1">
    <source>
        <dbReference type="ARBA" id="ARBA00005568"/>
    </source>
</evidence>
<keyword evidence="3" id="KW-0456">Lyase</keyword>
<dbReference type="InterPro" id="IPR005000">
    <property type="entry name" value="Aldolase/citrate-lyase_domain"/>
</dbReference>
<dbReference type="PANTHER" id="PTHR30502">
    <property type="entry name" value="2-KETO-3-DEOXY-L-RHAMNONATE ALDOLASE"/>
    <property type="match status" value="1"/>
</dbReference>
<dbReference type="GO" id="GO:0046872">
    <property type="term" value="F:metal ion binding"/>
    <property type="evidence" value="ECO:0007669"/>
    <property type="project" value="UniProtKB-KW"/>
</dbReference>
<sequence length="271" mass="28543">MAITPNHTKRRLAKGELALGLSLRQARTVDIGKIARASGFDFLFIDTEHSPISLDTVAQIAVAAQDAGVTPLVRPAGDDPALLARLLDSGAMGLIVPHVDTAEQARRIVDATLFAPIGRRAMVPFLPQLGFEALAPAKVVDTVNADTLIVVMLESPEAIANADAIATTRGVDVLMIGVNDLAAESGVLGETDHPVIREAFRVTNEACRRHGKIFGAGGLKDRAVIEGYIAQGLRFLPTGSDLGYFLQAASADTRHWRTVGAAVAEVALAAD</sequence>
<accession>A0A839Z7I2</accession>
<evidence type="ECO:0000313" key="5">
    <source>
        <dbReference type="EMBL" id="MBB3770035.1"/>
    </source>
</evidence>
<evidence type="ECO:0000256" key="2">
    <source>
        <dbReference type="ARBA" id="ARBA00022723"/>
    </source>
</evidence>
<evidence type="ECO:0000256" key="3">
    <source>
        <dbReference type="ARBA" id="ARBA00023239"/>
    </source>
</evidence>
<dbReference type="RefSeq" id="WP_183188193.1">
    <property type="nucleotide sequence ID" value="NZ_JACICD010000001.1"/>
</dbReference>
<evidence type="ECO:0000259" key="4">
    <source>
        <dbReference type="Pfam" id="PF03328"/>
    </source>
</evidence>
<feature type="domain" description="HpcH/HpaI aldolase/citrate lyase" evidence="4">
    <location>
        <begin position="33"/>
        <end position="247"/>
    </location>
</feature>
<name>A0A839Z7I2_9HYPH</name>
<dbReference type="InterPro" id="IPR040442">
    <property type="entry name" value="Pyrv_kinase-like_dom_sf"/>
</dbReference>
<dbReference type="GO" id="GO:0005737">
    <property type="term" value="C:cytoplasm"/>
    <property type="evidence" value="ECO:0007669"/>
    <property type="project" value="TreeGrafter"/>
</dbReference>
<dbReference type="EMBL" id="JACICD010000001">
    <property type="protein sequence ID" value="MBB3770035.1"/>
    <property type="molecule type" value="Genomic_DNA"/>
</dbReference>
<keyword evidence="2" id="KW-0479">Metal-binding</keyword>
<dbReference type="AlphaFoldDB" id="A0A839Z7I2"/>
<reference evidence="5 6" key="1">
    <citation type="submission" date="2020-08" db="EMBL/GenBank/DDBJ databases">
        <title>Genomic Encyclopedia of Type Strains, Phase IV (KMG-IV): sequencing the most valuable type-strain genomes for metagenomic binning, comparative biology and taxonomic classification.</title>
        <authorList>
            <person name="Goeker M."/>
        </authorList>
    </citation>
    <scope>NUCLEOTIDE SEQUENCE [LARGE SCALE GENOMIC DNA]</scope>
    <source>
        <strain evidence="5 6">DSM 5895</strain>
    </source>
</reference>
<dbReference type="Gene3D" id="3.20.20.60">
    <property type="entry name" value="Phosphoenolpyruvate-binding domains"/>
    <property type="match status" value="1"/>
</dbReference>
<dbReference type="Pfam" id="PF03328">
    <property type="entry name" value="HpcH_HpaI"/>
    <property type="match status" value="1"/>
</dbReference>
<protein>
    <submittedName>
        <fullName evidence="5">2-keto-3-deoxy-L-rhamnonate aldolase RhmA</fullName>
    </submittedName>
</protein>
<dbReference type="PANTHER" id="PTHR30502:SF0">
    <property type="entry name" value="PHOSPHOENOLPYRUVATE CARBOXYLASE FAMILY PROTEIN"/>
    <property type="match status" value="1"/>
</dbReference>
<dbReference type="GO" id="GO:0016832">
    <property type="term" value="F:aldehyde-lyase activity"/>
    <property type="evidence" value="ECO:0007669"/>
    <property type="project" value="TreeGrafter"/>
</dbReference>
<dbReference type="InterPro" id="IPR015813">
    <property type="entry name" value="Pyrv/PenolPyrv_kinase-like_dom"/>
</dbReference>
<evidence type="ECO:0000313" key="6">
    <source>
        <dbReference type="Proteomes" id="UP000533469"/>
    </source>
</evidence>
<dbReference type="SUPFAM" id="SSF51621">
    <property type="entry name" value="Phosphoenolpyruvate/pyruvate domain"/>
    <property type="match status" value="1"/>
</dbReference>
<gene>
    <name evidence="5" type="ORF">FHS55_000621</name>
</gene>
<dbReference type="Proteomes" id="UP000533469">
    <property type="component" value="Unassembled WGS sequence"/>
</dbReference>
<proteinExistence type="inferred from homology"/>
<comment type="similarity">
    <text evidence="1">Belongs to the HpcH/HpaI aldolase family.</text>
</comment>
<organism evidence="5 6">
    <name type="scientific">Ancylobacter tetraedralis</name>
    <dbReference type="NCBI Taxonomy" id="217068"/>
    <lineage>
        <taxon>Bacteria</taxon>
        <taxon>Pseudomonadati</taxon>
        <taxon>Pseudomonadota</taxon>
        <taxon>Alphaproteobacteria</taxon>
        <taxon>Hyphomicrobiales</taxon>
        <taxon>Xanthobacteraceae</taxon>
        <taxon>Ancylobacter</taxon>
    </lineage>
</organism>
<comment type="caution">
    <text evidence="5">The sequence shown here is derived from an EMBL/GenBank/DDBJ whole genome shotgun (WGS) entry which is preliminary data.</text>
</comment>
<keyword evidence="6" id="KW-1185">Reference proteome</keyword>